<feature type="site" description="Transition state stabilizer" evidence="18">
    <location>
        <position position="65"/>
    </location>
</feature>
<dbReference type="EMBL" id="CM000880">
    <property type="protein sequence ID" value="KQK18061.1"/>
    <property type="molecule type" value="Genomic_DNA"/>
</dbReference>
<evidence type="ECO:0000256" key="10">
    <source>
        <dbReference type="ARBA" id="ARBA00023004"/>
    </source>
</evidence>
<evidence type="ECO:0000256" key="12">
    <source>
        <dbReference type="ARBA" id="ARBA00023180"/>
    </source>
</evidence>
<sequence length="322" mass="34715">MAYSKSSCVVALALLLFVALAFTANGAKLSARYYDKTCPNVQRVVRSVMARNVAGQPGIAPAVLRLFFHDCFVNGCDGSVLLDSTPFWDSEKDAVPNASLRGFEVVEQIKSLLEHDCPATVSCADILALASRDAVAMLGGPAWNVPLGRKDSRAAHKDAAEAGLPSPQDNLTALVSAFRERGLDARDMTALSGAHTVGMASCENYRERVHGDGDIDPSFAETRRRNCPPSGNDGGMAPFDEQTPMRFDNAYYKDLIARRGLLSSDQALYGSGGKQDGLVEMYSRDGETFARDFAKAMVRMGNIRPPKGTPVEVRLSCNVVNN</sequence>
<feature type="binding site" description="axial binding residue" evidence="17">
    <location>
        <position position="195"/>
    </location>
    <ligand>
        <name>heme b</name>
        <dbReference type="ChEBI" id="CHEBI:60344"/>
    </ligand>
    <ligandPart>
        <name>Fe</name>
        <dbReference type="ChEBI" id="CHEBI:18248"/>
    </ligandPart>
</feature>
<feature type="binding site" evidence="17">
    <location>
        <position position="196"/>
    </location>
    <ligand>
        <name>Ca(2+)</name>
        <dbReference type="ChEBI" id="CHEBI:29108"/>
        <label>2</label>
    </ligand>
</feature>
<dbReference type="PANTHER" id="PTHR31388">
    <property type="entry name" value="PEROXIDASE 72-RELATED"/>
    <property type="match status" value="1"/>
</dbReference>
<reference evidence="23" key="2">
    <citation type="submission" date="2017-06" db="EMBL/GenBank/DDBJ databases">
        <title>WGS assembly of Brachypodium distachyon.</title>
        <authorList>
            <consortium name="The International Brachypodium Initiative"/>
            <person name="Lucas S."/>
            <person name="Harmon-Smith M."/>
            <person name="Lail K."/>
            <person name="Tice H."/>
            <person name="Grimwood J."/>
            <person name="Bruce D."/>
            <person name="Barry K."/>
            <person name="Shu S."/>
            <person name="Lindquist E."/>
            <person name="Wang M."/>
            <person name="Pitluck S."/>
            <person name="Vogel J.P."/>
            <person name="Garvin D.F."/>
            <person name="Mockler T.C."/>
            <person name="Schmutz J."/>
            <person name="Rokhsar D."/>
            <person name="Bevan M.W."/>
        </authorList>
    </citation>
    <scope>NUCLEOTIDE SEQUENCE</scope>
    <source>
        <strain evidence="23">Bd21</strain>
    </source>
</reference>
<keyword evidence="5 20" id="KW-0575">Peroxidase</keyword>
<dbReference type="KEGG" id="bdi:100828172"/>
<dbReference type="Gramene" id="KQK18061">
    <property type="protein sequence ID" value="KQK18061"/>
    <property type="gene ID" value="BRADI_1g38350v3"/>
</dbReference>
<evidence type="ECO:0000256" key="17">
    <source>
        <dbReference type="PIRSR" id="PIRSR600823-3"/>
    </source>
</evidence>
<keyword evidence="7 17" id="KW-0479">Metal-binding</keyword>
<dbReference type="InterPro" id="IPR019794">
    <property type="entry name" value="Peroxidases_AS"/>
</dbReference>
<feature type="binding site" evidence="17">
    <location>
        <position position="70"/>
    </location>
    <ligand>
        <name>Ca(2+)</name>
        <dbReference type="ChEBI" id="CHEBI:29108"/>
        <label>1</label>
    </ligand>
</feature>
<dbReference type="InterPro" id="IPR002016">
    <property type="entry name" value="Haem_peroxidase"/>
</dbReference>
<keyword evidence="11 19" id="KW-1015">Disulfide bond</keyword>
<evidence type="ECO:0000256" key="15">
    <source>
        <dbReference type="PIRSR" id="PIRSR600823-1"/>
    </source>
</evidence>
<comment type="subcellular location">
    <subcellularLocation>
        <location evidence="20">Secreted</location>
    </subcellularLocation>
</comment>
<dbReference type="Gene3D" id="1.10.420.10">
    <property type="entry name" value="Peroxidase, domain 2"/>
    <property type="match status" value="1"/>
</dbReference>
<keyword evidence="9 20" id="KW-0560">Oxidoreductase</keyword>
<keyword evidence="8 17" id="KW-0106">Calcium</keyword>
<dbReference type="GO" id="GO:0046872">
    <property type="term" value="F:metal ion binding"/>
    <property type="evidence" value="ECO:0007669"/>
    <property type="project" value="UniProtKB-UniRule"/>
</dbReference>
<comment type="similarity">
    <text evidence="20">Belongs to the peroxidase family. Classical plant (class III) peroxidase subfamily.</text>
</comment>
<dbReference type="GO" id="GO:0006979">
    <property type="term" value="P:response to oxidative stress"/>
    <property type="evidence" value="ECO:0007669"/>
    <property type="project" value="UniProtKB-UniRule"/>
</dbReference>
<dbReference type="Pfam" id="PF00141">
    <property type="entry name" value="peroxidase"/>
    <property type="match status" value="1"/>
</dbReference>
<evidence type="ECO:0000313" key="24">
    <source>
        <dbReference type="EnsemblPlants" id="KQK18061"/>
    </source>
</evidence>
<evidence type="ECO:0000256" key="21">
    <source>
        <dbReference type="SAM" id="MobiDB-lite"/>
    </source>
</evidence>
<feature type="binding site" evidence="17">
    <location>
        <position position="243"/>
    </location>
    <ligand>
        <name>Ca(2+)</name>
        <dbReference type="ChEBI" id="CHEBI:29108"/>
        <label>2</label>
    </ligand>
</feature>
<reference evidence="23 24" key="1">
    <citation type="journal article" date="2010" name="Nature">
        <title>Genome sequencing and analysis of the model grass Brachypodium distachyon.</title>
        <authorList>
            <consortium name="International Brachypodium Initiative"/>
        </authorList>
    </citation>
    <scope>NUCLEOTIDE SEQUENCE [LARGE SCALE GENOMIC DNA]</scope>
    <source>
        <strain evidence="23">Bd21</strain>
        <strain evidence="24">cv. Bd21</strain>
    </source>
</reference>
<feature type="binding site" evidence="17">
    <location>
        <position position="248"/>
    </location>
    <ligand>
        <name>Ca(2+)</name>
        <dbReference type="ChEBI" id="CHEBI:29108"/>
        <label>2</label>
    </ligand>
</feature>
<feature type="binding site" evidence="17">
    <location>
        <position position="79"/>
    </location>
    <ligand>
        <name>Ca(2+)</name>
        <dbReference type="ChEBI" id="CHEBI:29108"/>
        <label>1</label>
    </ligand>
</feature>
<dbReference type="AlphaFoldDB" id="I1GY54"/>
<proteinExistence type="inferred from homology"/>
<feature type="chain" id="PRO_5013982619" description="Peroxidase" evidence="20">
    <location>
        <begin position="24"/>
        <end position="322"/>
    </location>
</feature>
<evidence type="ECO:0000313" key="25">
    <source>
        <dbReference type="Proteomes" id="UP000008810"/>
    </source>
</evidence>
<feature type="binding site" evidence="17">
    <location>
        <position position="75"/>
    </location>
    <ligand>
        <name>Ca(2+)</name>
        <dbReference type="ChEBI" id="CHEBI:29108"/>
        <label>1</label>
    </ligand>
</feature>
<dbReference type="Proteomes" id="UP000008810">
    <property type="component" value="Chromosome 1"/>
</dbReference>
<evidence type="ECO:0000256" key="14">
    <source>
        <dbReference type="ARBA" id="ARBA00023324"/>
    </source>
</evidence>
<accession>I1GY54</accession>
<keyword evidence="12" id="KW-0325">Glycoprotein</keyword>
<keyword evidence="20" id="KW-0732">Signal</keyword>
<dbReference type="PRINTS" id="PR00458">
    <property type="entry name" value="PEROXIDASE"/>
</dbReference>
<comment type="function">
    <text evidence="2">Removal of H(2)O(2), oxidation of toxic reductants, biosynthesis and degradation of lignin, suberization, auxin catabolism, response to environmental stresses such as wounding, pathogen attack and oxidative stress. These functions might be dependent on each isozyme/isoform in each plant tissue.</text>
</comment>
<dbReference type="FunFam" id="1.10.520.10:FF:000008">
    <property type="entry name" value="Peroxidase"/>
    <property type="match status" value="1"/>
</dbReference>
<evidence type="ECO:0000256" key="9">
    <source>
        <dbReference type="ARBA" id="ARBA00023002"/>
    </source>
</evidence>
<feature type="disulfide bond" evidence="19">
    <location>
        <begin position="38"/>
        <end position="117"/>
    </location>
</feature>
<evidence type="ECO:0000256" key="1">
    <source>
        <dbReference type="ARBA" id="ARBA00000189"/>
    </source>
</evidence>
<dbReference type="GO" id="GO:0042744">
    <property type="term" value="P:hydrogen peroxide catabolic process"/>
    <property type="evidence" value="ECO:0007669"/>
    <property type="project" value="UniProtKB-KW"/>
</dbReference>
<dbReference type="EC" id="1.11.1.7" evidence="4 20"/>
<dbReference type="GO" id="GO:0004601">
    <property type="term" value="F:peroxidase activity"/>
    <property type="evidence" value="ECO:0000318"/>
    <property type="project" value="GO_Central"/>
</dbReference>
<feature type="domain" description="Plant heme peroxidase family profile" evidence="22">
    <location>
        <begin position="28"/>
        <end position="321"/>
    </location>
</feature>
<evidence type="ECO:0000256" key="7">
    <source>
        <dbReference type="ARBA" id="ARBA00022723"/>
    </source>
</evidence>
<dbReference type="InterPro" id="IPR033905">
    <property type="entry name" value="Secretory_peroxidase"/>
</dbReference>
<dbReference type="InterPro" id="IPR010255">
    <property type="entry name" value="Haem_peroxidase_sf"/>
</dbReference>
<keyword evidence="13" id="KW-0873">Pyrrolidone carboxylic acid</keyword>
<feature type="region of interest" description="Disordered" evidence="21">
    <location>
        <begin position="213"/>
        <end position="239"/>
    </location>
</feature>
<feature type="binding site" evidence="17">
    <location>
        <position position="73"/>
    </location>
    <ligand>
        <name>Ca(2+)</name>
        <dbReference type="ChEBI" id="CHEBI:29108"/>
        <label>1</label>
    </ligand>
</feature>
<keyword evidence="20" id="KW-0964">Secreted</keyword>
<dbReference type="InterPro" id="IPR000823">
    <property type="entry name" value="Peroxidase_pln"/>
</dbReference>
<evidence type="ECO:0000256" key="5">
    <source>
        <dbReference type="ARBA" id="ARBA00022559"/>
    </source>
</evidence>
<evidence type="ECO:0000256" key="19">
    <source>
        <dbReference type="PIRSR" id="PIRSR600823-5"/>
    </source>
</evidence>
<dbReference type="GeneID" id="100828172"/>
<dbReference type="GO" id="GO:0140825">
    <property type="term" value="F:lactoperoxidase activity"/>
    <property type="evidence" value="ECO:0007669"/>
    <property type="project" value="UniProtKB-EC"/>
</dbReference>
<evidence type="ECO:0000256" key="13">
    <source>
        <dbReference type="ARBA" id="ARBA00023283"/>
    </source>
</evidence>
<evidence type="ECO:0000313" key="23">
    <source>
        <dbReference type="EMBL" id="KQK18061.1"/>
    </source>
</evidence>
<name>I1GY54_BRADI</name>
<protein>
    <recommendedName>
        <fullName evidence="4 20">Peroxidase</fullName>
        <ecNumber evidence="4 20">1.11.1.7</ecNumber>
    </recommendedName>
</protein>
<dbReference type="PRINTS" id="PR00461">
    <property type="entry name" value="PLPEROXIDASE"/>
</dbReference>
<evidence type="ECO:0000259" key="22">
    <source>
        <dbReference type="PROSITE" id="PS50873"/>
    </source>
</evidence>
<dbReference type="InterPro" id="IPR019793">
    <property type="entry name" value="Peroxidases_heam-ligand_BS"/>
</dbReference>
<dbReference type="PROSITE" id="PS00436">
    <property type="entry name" value="PEROXIDASE_2"/>
    <property type="match status" value="1"/>
</dbReference>
<evidence type="ECO:0000256" key="18">
    <source>
        <dbReference type="PIRSR" id="PIRSR600823-4"/>
    </source>
</evidence>
<dbReference type="RefSeq" id="XP_003563785.1">
    <property type="nucleotide sequence ID" value="XM_003563737.3"/>
</dbReference>
<evidence type="ECO:0000256" key="8">
    <source>
        <dbReference type="ARBA" id="ARBA00022837"/>
    </source>
</evidence>
<feature type="disulfide bond" evidence="19">
    <location>
        <begin position="71"/>
        <end position="76"/>
    </location>
</feature>
<evidence type="ECO:0000256" key="3">
    <source>
        <dbReference type="ARBA" id="ARBA00006873"/>
    </source>
</evidence>
<comment type="similarity">
    <text evidence="3">Belongs to the peroxidase family. Ascorbate peroxidase subfamily.</text>
</comment>
<keyword evidence="10 17" id="KW-0408">Iron</keyword>
<dbReference type="OMA" id="ARCHHYR"/>
<feature type="binding site" evidence="17">
    <location>
        <position position="91"/>
    </location>
    <ligand>
        <name>Ca(2+)</name>
        <dbReference type="ChEBI" id="CHEBI:29108"/>
        <label>1</label>
    </ligand>
</feature>
<dbReference type="CDD" id="cd00693">
    <property type="entry name" value="secretory_peroxidase"/>
    <property type="match status" value="1"/>
</dbReference>
<dbReference type="PROSITE" id="PS00435">
    <property type="entry name" value="PEROXIDASE_1"/>
    <property type="match status" value="1"/>
</dbReference>
<dbReference type="OrthoDB" id="2113341at2759"/>
<dbReference type="eggNOG" id="ENOG502QQ2M">
    <property type="taxonomic scope" value="Eukaryota"/>
</dbReference>
<dbReference type="HOGENOM" id="CLU_010543_0_0_1"/>
<evidence type="ECO:0000256" key="6">
    <source>
        <dbReference type="ARBA" id="ARBA00022617"/>
    </source>
</evidence>
<comment type="cofactor">
    <cofactor evidence="17 20">
        <name>Ca(2+)</name>
        <dbReference type="ChEBI" id="CHEBI:29108"/>
    </cofactor>
    <text evidence="17 20">Binds 2 calcium ions per subunit.</text>
</comment>
<dbReference type="STRING" id="15368.I1GY54"/>
<feature type="binding site" evidence="16">
    <location>
        <position position="165"/>
    </location>
    <ligand>
        <name>substrate</name>
    </ligand>
</feature>
<dbReference type="PROSITE" id="PS50873">
    <property type="entry name" value="PEROXIDASE_4"/>
    <property type="match status" value="1"/>
</dbReference>
<dbReference type="GO" id="GO:0009505">
    <property type="term" value="C:plant-type cell wall"/>
    <property type="evidence" value="ECO:0000318"/>
    <property type="project" value="GO_Central"/>
</dbReference>
<keyword evidence="25" id="KW-1185">Reference proteome</keyword>
<reference evidence="24" key="3">
    <citation type="submission" date="2018-08" db="UniProtKB">
        <authorList>
            <consortium name="EnsemblPlants"/>
        </authorList>
    </citation>
    <scope>IDENTIFICATION</scope>
    <source>
        <strain evidence="24">cv. Bd21</strain>
    </source>
</reference>
<evidence type="ECO:0000256" key="2">
    <source>
        <dbReference type="ARBA" id="ARBA00002322"/>
    </source>
</evidence>
<feature type="binding site" evidence="17">
    <location>
        <position position="240"/>
    </location>
    <ligand>
        <name>Ca(2+)</name>
        <dbReference type="ChEBI" id="CHEBI:29108"/>
        <label>2</label>
    </ligand>
</feature>
<dbReference type="GO" id="GO:0005576">
    <property type="term" value="C:extracellular region"/>
    <property type="evidence" value="ECO:0007669"/>
    <property type="project" value="UniProtKB-SubCell"/>
</dbReference>
<feature type="disulfide bond" evidence="19">
    <location>
        <begin position="123"/>
        <end position="317"/>
    </location>
</feature>
<evidence type="ECO:0000256" key="16">
    <source>
        <dbReference type="PIRSR" id="PIRSR600823-2"/>
    </source>
</evidence>
<dbReference type="SUPFAM" id="SSF48113">
    <property type="entry name" value="Heme-dependent peroxidases"/>
    <property type="match status" value="1"/>
</dbReference>
<keyword evidence="6 20" id="KW-0349">Heme</keyword>
<comment type="catalytic activity">
    <reaction evidence="1 20">
        <text>2 a phenolic donor + H2O2 = 2 a phenolic radical donor + 2 H2O</text>
        <dbReference type="Rhea" id="RHEA:56136"/>
        <dbReference type="ChEBI" id="CHEBI:15377"/>
        <dbReference type="ChEBI" id="CHEBI:16240"/>
        <dbReference type="ChEBI" id="CHEBI:139520"/>
        <dbReference type="ChEBI" id="CHEBI:139521"/>
        <dbReference type="EC" id="1.11.1.7"/>
    </reaction>
</comment>
<evidence type="ECO:0000256" key="20">
    <source>
        <dbReference type="RuleBase" id="RU362060"/>
    </source>
</evidence>
<evidence type="ECO:0000256" key="11">
    <source>
        <dbReference type="ARBA" id="ARBA00023157"/>
    </source>
</evidence>
<gene>
    <name evidence="24" type="primary">LOC100828172</name>
    <name evidence="23" type="ORF">BRADI_1g38350v3</name>
</gene>
<evidence type="ECO:0000256" key="4">
    <source>
        <dbReference type="ARBA" id="ARBA00012313"/>
    </source>
</evidence>
<organism evidence="23">
    <name type="scientific">Brachypodium distachyon</name>
    <name type="common">Purple false brome</name>
    <name type="synonym">Trachynia distachya</name>
    <dbReference type="NCBI Taxonomy" id="15368"/>
    <lineage>
        <taxon>Eukaryota</taxon>
        <taxon>Viridiplantae</taxon>
        <taxon>Streptophyta</taxon>
        <taxon>Embryophyta</taxon>
        <taxon>Tracheophyta</taxon>
        <taxon>Spermatophyta</taxon>
        <taxon>Magnoliopsida</taxon>
        <taxon>Liliopsida</taxon>
        <taxon>Poales</taxon>
        <taxon>Poaceae</taxon>
        <taxon>BOP clade</taxon>
        <taxon>Pooideae</taxon>
        <taxon>Stipodae</taxon>
        <taxon>Brachypodieae</taxon>
        <taxon>Brachypodium</taxon>
    </lineage>
</organism>
<dbReference type="GO" id="GO:0020037">
    <property type="term" value="F:heme binding"/>
    <property type="evidence" value="ECO:0007669"/>
    <property type="project" value="UniProtKB-UniRule"/>
</dbReference>
<feature type="active site" description="Proton acceptor" evidence="15">
    <location>
        <position position="69"/>
    </location>
</feature>
<dbReference type="FunFam" id="1.10.420.10:FF:000006">
    <property type="entry name" value="Peroxidase"/>
    <property type="match status" value="1"/>
</dbReference>
<feature type="signal peptide" evidence="20">
    <location>
        <begin position="1"/>
        <end position="23"/>
    </location>
</feature>
<dbReference type="Gene3D" id="1.10.520.10">
    <property type="match status" value="1"/>
</dbReference>
<comment type="cofactor">
    <cofactor evidence="17 20">
        <name>heme b</name>
        <dbReference type="ChEBI" id="CHEBI:60344"/>
    </cofactor>
    <text evidence="17 20">Binds 1 heme b (iron(II)-protoporphyrin IX) group per subunit.</text>
</comment>
<dbReference type="EnsemblPlants" id="KQK18061">
    <property type="protein sequence ID" value="KQK18061"/>
    <property type="gene ID" value="BRADI_1g38350v3"/>
</dbReference>
<dbReference type="PANTHER" id="PTHR31388:SF189">
    <property type="entry name" value="PEROXIDASE"/>
    <property type="match status" value="1"/>
</dbReference>
<feature type="disulfide bond" evidence="19">
    <location>
        <begin position="202"/>
        <end position="227"/>
    </location>
</feature>
<keyword evidence="14 20" id="KW-0376">Hydrogen peroxide</keyword>
<feature type="binding site" evidence="17">
    <location>
        <position position="77"/>
    </location>
    <ligand>
        <name>Ca(2+)</name>
        <dbReference type="ChEBI" id="CHEBI:29108"/>
        <label>1</label>
    </ligand>
</feature>